<proteinExistence type="predicted"/>
<dbReference type="EMBL" id="CU459003">
    <property type="protein sequence ID" value="CAM77991.1"/>
    <property type="molecule type" value="Genomic_DNA"/>
</dbReference>
<dbReference type="EMBL" id="AY902474">
    <property type="protein sequence ID" value="AAX11192.1"/>
    <property type="molecule type" value="Genomic_DNA"/>
</dbReference>
<dbReference type="NCBIfam" id="NF033580">
    <property type="entry name" value="transpos_IS5_3"/>
    <property type="match status" value="1"/>
</dbReference>
<sequence>MSGVRLILKDHQWERMEPHLPGKRSDPGRTGADNRLFPEAVLWLARTGSPWRDLPAFFGNWNSAFVRFSRWSKDGVWDRLFAMMANDPDFEYVMIDSTIVRAHQHAAGKKGGLKLVRSVVRAAG</sequence>
<reference evidence="2" key="1">
    <citation type="journal article" date="2005" name="Sci. China, Ser. C, Life Sci.">
        <title>Cloning and functional analysis of the sequences flanking mini-Tn5 in the magnetosomes deleted mutant NM4 of Magnetospirillum gryphiswaldense MSR-1.</title>
        <authorList>
            <person name="Li F."/>
            <person name="Li Y."/>
            <person name="Jiang W."/>
            <person name="Wang Z."/>
            <person name="Li J."/>
        </authorList>
    </citation>
    <scope>NUCLEOTIDE SEQUENCE</scope>
</reference>
<evidence type="ECO:0000313" key="2">
    <source>
        <dbReference type="EMBL" id="AAX11192.1"/>
    </source>
</evidence>
<reference evidence="3" key="2">
    <citation type="journal article" date="2007" name="J. Bacteriol.">
        <title>Comparative genome analysis of four magnetotactic bacteria reveals a complex set of group-specific genes implicated in magnetosome biomineralization and function.</title>
        <authorList>
            <person name="Richter M."/>
            <person name="Kube M."/>
            <person name="Bazylinski D.A."/>
            <person name="Lombardot T."/>
            <person name="Gloeckner F.O."/>
            <person name="Reinhardt R."/>
            <person name="Schueler D."/>
        </authorList>
    </citation>
    <scope>NUCLEOTIDE SEQUENCE</scope>
    <source>
        <strain evidence="3">MSR-1</strain>
    </source>
</reference>
<protein>
    <submittedName>
        <fullName evidence="2 3">Transposase</fullName>
    </submittedName>
</protein>
<accession>Q5D4Z5</accession>
<dbReference type="AlphaFoldDB" id="Q5D4Z5"/>
<dbReference type="InterPro" id="IPR025161">
    <property type="entry name" value="IS402-like_dom"/>
</dbReference>
<feature type="domain" description="Insertion element IS402-like" evidence="1">
    <location>
        <begin position="8"/>
        <end position="81"/>
    </location>
</feature>
<dbReference type="PANTHER" id="PTHR46637:SF1">
    <property type="entry name" value="BLL5188 PROTEIN"/>
    <property type="match status" value="1"/>
</dbReference>
<organism evidence="2">
    <name type="scientific">Magnetospirillum gryphiswaldense</name>
    <dbReference type="NCBI Taxonomy" id="55518"/>
    <lineage>
        <taxon>Bacteria</taxon>
        <taxon>Pseudomonadati</taxon>
        <taxon>Pseudomonadota</taxon>
        <taxon>Alphaproteobacteria</taxon>
        <taxon>Rhodospirillales</taxon>
        <taxon>Rhodospirillaceae</taxon>
        <taxon>Magnetospirillum</taxon>
    </lineage>
</organism>
<evidence type="ECO:0000259" key="1">
    <source>
        <dbReference type="Pfam" id="PF13340"/>
    </source>
</evidence>
<gene>
    <name evidence="3" type="ORF">MGR_4059</name>
</gene>
<dbReference type="Pfam" id="PF13340">
    <property type="entry name" value="DUF4096"/>
    <property type="match status" value="1"/>
</dbReference>
<name>Q5D4Z5_9PROT</name>
<dbReference type="PANTHER" id="PTHR46637">
    <property type="entry name" value="TIS1421-TRANSPOSASE PROTEIN A"/>
    <property type="match status" value="1"/>
</dbReference>
<evidence type="ECO:0000313" key="3">
    <source>
        <dbReference type="EMBL" id="CAM77991.1"/>
    </source>
</evidence>
<dbReference type="InterPro" id="IPR052909">
    <property type="entry name" value="Transposase_6_like"/>
</dbReference>